<dbReference type="PANTHER" id="PTHR42837">
    <property type="entry name" value="REGULATOR OF SIGMA-E PROTEASE RSEP"/>
    <property type="match status" value="1"/>
</dbReference>
<dbReference type="EC" id="3.4.24.-" evidence="11"/>
<keyword evidence="10 11" id="KW-0472">Membrane</keyword>
<keyword evidence="5 11" id="KW-0812">Transmembrane</keyword>
<feature type="transmembrane region" description="Helical" evidence="11">
    <location>
        <begin position="6"/>
        <end position="30"/>
    </location>
</feature>
<dbReference type="RefSeq" id="WP_161861285.1">
    <property type="nucleotide sequence ID" value="NZ_CP046620.1"/>
</dbReference>
<dbReference type="PANTHER" id="PTHR42837:SF2">
    <property type="entry name" value="MEMBRANE METALLOPROTEASE ARASP2, CHLOROPLASTIC-RELATED"/>
    <property type="match status" value="1"/>
</dbReference>
<reference evidence="13 14" key="1">
    <citation type="submission" date="2019-12" db="EMBL/GenBank/DDBJ databases">
        <title>Complete genome sequence of Algicella marina strain 9Alg 56(T) isolated from the red alga Tichocarpus crinitus.</title>
        <authorList>
            <person name="Kim S.-G."/>
            <person name="Nedashkovskaya O.I."/>
        </authorList>
    </citation>
    <scope>NUCLEOTIDE SEQUENCE [LARGE SCALE GENOMIC DNA]</scope>
    <source>
        <strain evidence="13 14">9Alg 56</strain>
    </source>
</reference>
<dbReference type="Pfam" id="PF02163">
    <property type="entry name" value="Peptidase_M50"/>
    <property type="match status" value="1"/>
</dbReference>
<evidence type="ECO:0000256" key="7">
    <source>
        <dbReference type="ARBA" id="ARBA00022833"/>
    </source>
</evidence>
<evidence type="ECO:0000256" key="11">
    <source>
        <dbReference type="RuleBase" id="RU362031"/>
    </source>
</evidence>
<keyword evidence="6 11" id="KW-0378">Hydrolase</keyword>
<dbReference type="EMBL" id="CP046620">
    <property type="protein sequence ID" value="QHQ34716.1"/>
    <property type="molecule type" value="Genomic_DNA"/>
</dbReference>
<dbReference type="Proteomes" id="UP000464495">
    <property type="component" value="Chromosome"/>
</dbReference>
<dbReference type="InterPro" id="IPR001478">
    <property type="entry name" value="PDZ"/>
</dbReference>
<comment type="cofactor">
    <cofactor evidence="1 11">
        <name>Zn(2+)</name>
        <dbReference type="ChEBI" id="CHEBI:29105"/>
    </cofactor>
</comment>
<keyword evidence="9 11" id="KW-0482">Metalloprotease</keyword>
<dbReference type="CDD" id="cd23081">
    <property type="entry name" value="cpPDZ_EcRseP-like"/>
    <property type="match status" value="1"/>
</dbReference>
<dbReference type="Pfam" id="PF17820">
    <property type="entry name" value="PDZ_6"/>
    <property type="match status" value="1"/>
</dbReference>
<dbReference type="InterPro" id="IPR004387">
    <property type="entry name" value="Pept_M50_Zn"/>
</dbReference>
<protein>
    <recommendedName>
        <fullName evidence="11">Zinc metalloprotease</fullName>
        <ecNumber evidence="11">3.4.24.-</ecNumber>
    </recommendedName>
</protein>
<keyword evidence="7 11" id="KW-0862">Zinc</keyword>
<dbReference type="InterPro" id="IPR041489">
    <property type="entry name" value="PDZ_6"/>
</dbReference>
<dbReference type="CDD" id="cd06163">
    <property type="entry name" value="S2P-M50_PDZ_RseP-like"/>
    <property type="match status" value="1"/>
</dbReference>
<dbReference type="GO" id="GO:0004222">
    <property type="term" value="F:metalloendopeptidase activity"/>
    <property type="evidence" value="ECO:0007669"/>
    <property type="project" value="InterPro"/>
</dbReference>
<name>A0A6P1SZS3_9RHOB</name>
<dbReference type="AlphaFoldDB" id="A0A6P1SZS3"/>
<dbReference type="NCBIfam" id="TIGR00054">
    <property type="entry name" value="RIP metalloprotease RseP"/>
    <property type="match status" value="1"/>
</dbReference>
<keyword evidence="8 11" id="KW-1133">Transmembrane helix</keyword>
<feature type="transmembrane region" description="Helical" evidence="11">
    <location>
        <begin position="375"/>
        <end position="404"/>
    </location>
</feature>
<keyword evidence="4 13" id="KW-0645">Protease</keyword>
<proteinExistence type="inferred from homology"/>
<evidence type="ECO:0000256" key="6">
    <source>
        <dbReference type="ARBA" id="ARBA00022801"/>
    </source>
</evidence>
<dbReference type="SUPFAM" id="SSF50156">
    <property type="entry name" value="PDZ domain-like"/>
    <property type="match status" value="2"/>
</dbReference>
<evidence type="ECO:0000256" key="9">
    <source>
        <dbReference type="ARBA" id="ARBA00023049"/>
    </source>
</evidence>
<evidence type="ECO:0000256" key="4">
    <source>
        <dbReference type="ARBA" id="ARBA00022670"/>
    </source>
</evidence>
<accession>A0A6P1SZS3</accession>
<evidence type="ECO:0000256" key="5">
    <source>
        <dbReference type="ARBA" id="ARBA00022692"/>
    </source>
</evidence>
<comment type="similarity">
    <text evidence="3 11">Belongs to the peptidase M50B family.</text>
</comment>
<dbReference type="GO" id="GO:0016020">
    <property type="term" value="C:membrane"/>
    <property type="evidence" value="ECO:0007669"/>
    <property type="project" value="UniProtKB-SubCell"/>
</dbReference>
<dbReference type="Gene3D" id="2.30.42.10">
    <property type="match status" value="2"/>
</dbReference>
<evidence type="ECO:0000256" key="2">
    <source>
        <dbReference type="ARBA" id="ARBA00004141"/>
    </source>
</evidence>
<feature type="transmembrane region" description="Helical" evidence="11">
    <location>
        <begin position="416"/>
        <end position="437"/>
    </location>
</feature>
<evidence type="ECO:0000256" key="8">
    <source>
        <dbReference type="ARBA" id="ARBA00022989"/>
    </source>
</evidence>
<feature type="domain" description="PDZ" evidence="12">
    <location>
        <begin position="193"/>
        <end position="272"/>
    </location>
</feature>
<evidence type="ECO:0000256" key="3">
    <source>
        <dbReference type="ARBA" id="ARBA00007931"/>
    </source>
</evidence>
<evidence type="ECO:0000256" key="1">
    <source>
        <dbReference type="ARBA" id="ARBA00001947"/>
    </source>
</evidence>
<dbReference type="SMART" id="SM00228">
    <property type="entry name" value="PDZ"/>
    <property type="match status" value="1"/>
</dbReference>
<dbReference type="InterPro" id="IPR008915">
    <property type="entry name" value="Peptidase_M50"/>
</dbReference>
<dbReference type="GO" id="GO:0006508">
    <property type="term" value="P:proteolysis"/>
    <property type="evidence" value="ECO:0007669"/>
    <property type="project" value="UniProtKB-KW"/>
</dbReference>
<gene>
    <name evidence="13" type="primary">rseP</name>
    <name evidence="13" type="ORF">GO499_05670</name>
</gene>
<organism evidence="13 14">
    <name type="scientific">Algicella marina</name>
    <dbReference type="NCBI Taxonomy" id="2683284"/>
    <lineage>
        <taxon>Bacteria</taxon>
        <taxon>Pseudomonadati</taxon>
        <taxon>Pseudomonadota</taxon>
        <taxon>Alphaproteobacteria</taxon>
        <taxon>Rhodobacterales</taxon>
        <taxon>Paracoccaceae</taxon>
        <taxon>Algicella</taxon>
    </lineage>
</organism>
<dbReference type="KEGG" id="amaq:GO499_05670"/>
<evidence type="ECO:0000313" key="13">
    <source>
        <dbReference type="EMBL" id="QHQ34716.1"/>
    </source>
</evidence>
<keyword evidence="14" id="KW-1185">Reference proteome</keyword>
<keyword evidence="11" id="KW-0479">Metal-binding</keyword>
<dbReference type="GO" id="GO:0046872">
    <property type="term" value="F:metal ion binding"/>
    <property type="evidence" value="ECO:0007669"/>
    <property type="project" value="UniProtKB-KW"/>
</dbReference>
<sequence length="449" mass="48573">MELISQIPVIGGFLGTLISFVAALSIVVFVHEYGHYIVGRWCGIHAVRFSVGFGPVIAKRTDKRGTIWQVAALPLGGMVQFLGDADGASTPDHAAVREMSAAEKRRAFPTAAVWRRALAVAAGPFANFIFSAFVFMCLAMWIGQASDRPVFGEIQDVPGLDIPVQPGDELLTVNGEAVTELQDFWTLTENVAGPVALTVRRDGEVVELQAPHPSVTLVGRVLPYSAARRAGLEEGDYIDTVDGRKMHSFRDLLEVVDGSDGRSLALEVLRDGTRMDVTLQPQESPVELEDGGYEMRYRIGVASAGLYQHERVDVGLFQAARLGVAEVWNVIYMSFSGIYHMVSGALSPTLIQGPIGIAQMSGETASHGLLDFIKFVAVISTAIGMINLFPVPVLDGGHLVMFAYEAVRGKAPSEKFMGWIMPTGLALVLLLMLFATYNDIVRLAADFTS</sequence>
<evidence type="ECO:0000259" key="12">
    <source>
        <dbReference type="SMART" id="SM00228"/>
    </source>
</evidence>
<comment type="subcellular location">
    <subcellularLocation>
        <location evidence="2">Membrane</location>
        <topology evidence="2">Multi-pass membrane protein</topology>
    </subcellularLocation>
</comment>
<feature type="transmembrane region" description="Helical" evidence="11">
    <location>
        <begin position="117"/>
        <end position="142"/>
    </location>
</feature>
<evidence type="ECO:0000313" key="14">
    <source>
        <dbReference type="Proteomes" id="UP000464495"/>
    </source>
</evidence>
<dbReference type="InterPro" id="IPR036034">
    <property type="entry name" value="PDZ_sf"/>
</dbReference>
<evidence type="ECO:0000256" key="10">
    <source>
        <dbReference type="ARBA" id="ARBA00023136"/>
    </source>
</evidence>